<proteinExistence type="predicted"/>
<protein>
    <submittedName>
        <fullName evidence="1">Uncharacterized protein</fullName>
    </submittedName>
</protein>
<name>A0A382P086_9ZZZZ</name>
<dbReference type="EMBL" id="UINC01103635">
    <property type="protein sequence ID" value="SVC66167.1"/>
    <property type="molecule type" value="Genomic_DNA"/>
</dbReference>
<organism evidence="1">
    <name type="scientific">marine metagenome</name>
    <dbReference type="NCBI Taxonomy" id="408172"/>
    <lineage>
        <taxon>unclassified sequences</taxon>
        <taxon>metagenomes</taxon>
        <taxon>ecological metagenomes</taxon>
    </lineage>
</organism>
<sequence length="101" mass="11255">MKEFPLTQRPSSVPVPLWERLVAVLEVNAEESARPSFLTKVAAERLGLMTKDRGEMRIEAFDLLVVDALVTYACELTAQEDDMVGSLDDIVDILKVENDSC</sequence>
<gene>
    <name evidence="1" type="ORF">METZ01_LOCUS319021</name>
</gene>
<dbReference type="AlphaFoldDB" id="A0A382P086"/>
<evidence type="ECO:0000313" key="1">
    <source>
        <dbReference type="EMBL" id="SVC66167.1"/>
    </source>
</evidence>
<accession>A0A382P086</accession>
<reference evidence="1" key="1">
    <citation type="submission" date="2018-05" db="EMBL/GenBank/DDBJ databases">
        <authorList>
            <person name="Lanie J.A."/>
            <person name="Ng W.-L."/>
            <person name="Kazmierczak K.M."/>
            <person name="Andrzejewski T.M."/>
            <person name="Davidsen T.M."/>
            <person name="Wayne K.J."/>
            <person name="Tettelin H."/>
            <person name="Glass J.I."/>
            <person name="Rusch D."/>
            <person name="Podicherti R."/>
            <person name="Tsui H.-C.T."/>
            <person name="Winkler M.E."/>
        </authorList>
    </citation>
    <scope>NUCLEOTIDE SEQUENCE</scope>
</reference>